<name>A0A561R1W4_9HYPH</name>
<evidence type="ECO:0000256" key="1">
    <source>
        <dbReference type="SAM" id="MobiDB-lite"/>
    </source>
</evidence>
<feature type="transmembrane region" description="Helical" evidence="2">
    <location>
        <begin position="67"/>
        <end position="87"/>
    </location>
</feature>
<dbReference type="AlphaFoldDB" id="A0A561R1W4"/>
<dbReference type="InterPro" id="IPR009325">
    <property type="entry name" value="DUF983"/>
</dbReference>
<evidence type="ECO:0000313" key="4">
    <source>
        <dbReference type="Proteomes" id="UP000320653"/>
    </source>
</evidence>
<feature type="transmembrane region" description="Helical" evidence="2">
    <location>
        <begin position="93"/>
        <end position="114"/>
    </location>
</feature>
<dbReference type="NCBIfam" id="NF004633">
    <property type="entry name" value="PRK05978.1"/>
    <property type="match status" value="1"/>
</dbReference>
<comment type="caution">
    <text evidence="3">The sequence shown here is derived from an EMBL/GenBank/DDBJ whole genome shotgun (WGS) entry which is preliminary data.</text>
</comment>
<keyword evidence="4" id="KW-1185">Reference proteome</keyword>
<protein>
    <submittedName>
        <fullName evidence="3">Uncharacterized protein (DUF983 family)</fullName>
    </submittedName>
</protein>
<keyword evidence="2" id="KW-0472">Membrane</keyword>
<gene>
    <name evidence="3" type="ORF">FHW37_102246</name>
</gene>
<proteinExistence type="predicted"/>
<feature type="region of interest" description="Disordered" evidence="1">
    <location>
        <begin position="1"/>
        <end position="20"/>
    </location>
</feature>
<organism evidence="3 4">
    <name type="scientific">Neorhizobium alkalisoli</name>
    <dbReference type="NCBI Taxonomy" id="528178"/>
    <lineage>
        <taxon>Bacteria</taxon>
        <taxon>Pseudomonadati</taxon>
        <taxon>Pseudomonadota</taxon>
        <taxon>Alphaproteobacteria</taxon>
        <taxon>Hyphomicrobiales</taxon>
        <taxon>Rhizobiaceae</taxon>
        <taxon>Rhizobium/Agrobacterium group</taxon>
        <taxon>Neorhizobium</taxon>
    </lineage>
</organism>
<dbReference type="OrthoDB" id="9799456at2"/>
<dbReference type="Proteomes" id="UP000320653">
    <property type="component" value="Unassembled WGS sequence"/>
</dbReference>
<evidence type="ECO:0000256" key="2">
    <source>
        <dbReference type="SAM" id="Phobius"/>
    </source>
</evidence>
<evidence type="ECO:0000313" key="3">
    <source>
        <dbReference type="EMBL" id="TWF56611.1"/>
    </source>
</evidence>
<dbReference type="EMBL" id="VIWP01000002">
    <property type="protein sequence ID" value="TWF56611.1"/>
    <property type="molecule type" value="Genomic_DNA"/>
</dbReference>
<keyword evidence="2" id="KW-1133">Transmembrane helix</keyword>
<dbReference type="RefSeq" id="WP_145634319.1">
    <property type="nucleotide sequence ID" value="NZ_VIWP01000002.1"/>
</dbReference>
<reference evidence="3 4" key="1">
    <citation type="submission" date="2019-06" db="EMBL/GenBank/DDBJ databases">
        <title>Sorghum-associated microbial communities from plants grown in Nebraska, USA.</title>
        <authorList>
            <person name="Schachtman D."/>
        </authorList>
    </citation>
    <scope>NUCLEOTIDE SEQUENCE [LARGE SCALE GENOMIC DNA]</scope>
    <source>
        <strain evidence="3 4">1225</strain>
    </source>
</reference>
<dbReference type="Pfam" id="PF06170">
    <property type="entry name" value="DUF983"/>
    <property type="match status" value="1"/>
</dbReference>
<keyword evidence="2" id="KW-0812">Transmembrane</keyword>
<sequence length="153" mass="16483">MRSDAGETVSYGGSPQAERPLGRSIQRGLLCRCPNCGTGKLFRAFLKPVDHCAACGEDFSHQRADDLPAYLVIVVVGHVLMGGYMLTDMVWRVSPWIHLAIWAPLAVLAAILTIQPIKGGVIGLQWATRMHGFGGEDDTFDPKNDPGRGGPIA</sequence>
<accession>A0A561R1W4</accession>